<dbReference type="PANTHER" id="PTHR13321">
    <property type="entry name" value="MEDIATOR OF RNA POLYMERASE II TRANSCRIPTION, SUBUNIT 18"/>
    <property type="match status" value="1"/>
</dbReference>
<sequence>SRTVTVLRFGRSCIVHNRALLLFTKASLVAAETMTAPVNAAELLQQALSSNIIPNQEFLLQGSILDSAAENLLHRLRGLCDNVDASPETFSDIEMCFSLKLPSEKTPVMTVRVRRAQDVDAPLQLRYIGQPELGDRTRPTLVRSSLDIACTPHVIDFLTEMGFRLDFEYSTKGYMFRKGRMKITVSKIVKNMTDPISQSYLVELSVLAPKGQDAIAEDMRIFAEQLKPLVQLEKIDYKRFAQMP</sequence>
<keyword evidence="4 10" id="KW-0805">Transcription regulation</keyword>
<dbReference type="InterPro" id="IPR019095">
    <property type="entry name" value="Mediator_Med18"/>
</dbReference>
<comment type="similarity">
    <text evidence="2 10">Belongs to the Mediator complex subunit 18 family.</text>
</comment>
<comment type="subcellular location">
    <subcellularLocation>
        <location evidence="1 10">Nucleus</location>
    </subcellularLocation>
</comment>
<organism evidence="11">
    <name type="scientific">Anopheles atroparvus</name>
    <name type="common">European mosquito</name>
    <dbReference type="NCBI Taxonomy" id="41427"/>
    <lineage>
        <taxon>Eukaryota</taxon>
        <taxon>Metazoa</taxon>
        <taxon>Ecdysozoa</taxon>
        <taxon>Arthropoda</taxon>
        <taxon>Hexapoda</taxon>
        <taxon>Insecta</taxon>
        <taxon>Pterygota</taxon>
        <taxon>Neoptera</taxon>
        <taxon>Endopterygota</taxon>
        <taxon>Diptera</taxon>
        <taxon>Nematocera</taxon>
        <taxon>Culicoidea</taxon>
        <taxon>Culicidae</taxon>
        <taxon>Anophelinae</taxon>
        <taxon>Anopheles</taxon>
    </lineage>
</organism>
<dbReference type="GO" id="GO:0006357">
    <property type="term" value="P:regulation of transcription by RNA polymerase II"/>
    <property type="evidence" value="ECO:0007669"/>
    <property type="project" value="InterPro"/>
</dbReference>
<reference evidence="11" key="1">
    <citation type="submission" date="2022-08" db="UniProtKB">
        <authorList>
            <consortium name="EnsemblMetazoa"/>
        </authorList>
    </citation>
    <scope>IDENTIFICATION</scope>
    <source>
        <strain evidence="11">EBRO</strain>
    </source>
</reference>
<evidence type="ECO:0000256" key="3">
    <source>
        <dbReference type="ARBA" id="ARBA00019612"/>
    </source>
</evidence>
<gene>
    <name evidence="10" type="primary">MED18</name>
</gene>
<dbReference type="GO" id="GO:0070847">
    <property type="term" value="C:core mediator complex"/>
    <property type="evidence" value="ECO:0007669"/>
    <property type="project" value="TreeGrafter"/>
</dbReference>
<evidence type="ECO:0000256" key="9">
    <source>
        <dbReference type="ARBA" id="ARBA00032012"/>
    </source>
</evidence>
<evidence type="ECO:0000256" key="8">
    <source>
        <dbReference type="ARBA" id="ARBA00025687"/>
    </source>
</evidence>
<comment type="function">
    <text evidence="8 10">Component of the Mediator complex, a coactivator involved in the regulated transcription of nearly all RNA polymerase II-dependent genes. Mediator functions as a bridge to convey information from gene-specific regulatory proteins to the basal RNA polymerase II transcription machinery. Mediator is recruited to promoters by direct interactions with regulatory proteins and serves as a scaffold for the assembly of a functional preinitiation complex with RNA polymerase II and the general transcription factors.</text>
</comment>
<dbReference type="Gene3D" id="2.40.320.10">
    <property type="entry name" value="Hypothetical Protein Pfu-838710-001"/>
    <property type="match status" value="1"/>
</dbReference>
<dbReference type="GO" id="GO:0006369">
    <property type="term" value="P:termination of RNA polymerase II transcription"/>
    <property type="evidence" value="ECO:0007669"/>
    <property type="project" value="TreeGrafter"/>
</dbReference>
<keyword evidence="6 10" id="KW-0804">Transcription</keyword>
<proteinExistence type="inferred from homology"/>
<accession>A0A182IQ30</accession>
<evidence type="ECO:0000256" key="1">
    <source>
        <dbReference type="ARBA" id="ARBA00004123"/>
    </source>
</evidence>
<evidence type="ECO:0000313" key="11">
    <source>
        <dbReference type="EnsemblMetazoa" id="AATE003309-PA.1"/>
    </source>
</evidence>
<dbReference type="Pfam" id="PF09637">
    <property type="entry name" value="Med18"/>
    <property type="match status" value="1"/>
</dbReference>
<keyword evidence="7 10" id="KW-0539">Nucleus</keyword>
<dbReference type="VEuPathDB" id="VectorBase:AATE003309"/>
<evidence type="ECO:0000256" key="7">
    <source>
        <dbReference type="ARBA" id="ARBA00023242"/>
    </source>
</evidence>
<dbReference type="GO" id="GO:0003712">
    <property type="term" value="F:transcription coregulator activity"/>
    <property type="evidence" value="ECO:0007669"/>
    <property type="project" value="InterPro"/>
</dbReference>
<evidence type="ECO:0000256" key="4">
    <source>
        <dbReference type="ARBA" id="ARBA00023015"/>
    </source>
</evidence>
<dbReference type="FunFam" id="2.40.320.10:FF:000001">
    <property type="entry name" value="Mediator of RNA polymerase II transcription subunit 18"/>
    <property type="match status" value="1"/>
</dbReference>
<protein>
    <recommendedName>
        <fullName evidence="3 10">Mediator of RNA polymerase II transcription subunit 18</fullName>
    </recommendedName>
    <alternativeName>
        <fullName evidence="9 10">Mediator complex subunit 18</fullName>
    </alternativeName>
</protein>
<comment type="subunit">
    <text evidence="10">Component of the Mediator complex.</text>
</comment>
<dbReference type="GO" id="GO:0016592">
    <property type="term" value="C:mediator complex"/>
    <property type="evidence" value="ECO:0007669"/>
    <property type="project" value="InterPro"/>
</dbReference>
<evidence type="ECO:0000256" key="2">
    <source>
        <dbReference type="ARBA" id="ARBA00009814"/>
    </source>
</evidence>
<dbReference type="EnsemblMetazoa" id="AATE003309-RA">
    <property type="protein sequence ID" value="AATE003309-PA.1"/>
    <property type="gene ID" value="AATE003309"/>
</dbReference>
<evidence type="ECO:0000256" key="6">
    <source>
        <dbReference type="ARBA" id="ARBA00023163"/>
    </source>
</evidence>
<dbReference type="EMBL" id="AXCP01008426">
    <property type="status" value="NOT_ANNOTATED_CDS"/>
    <property type="molecule type" value="Genomic_DNA"/>
</dbReference>
<name>A0A182IQ30_ANOAO</name>
<dbReference type="STRING" id="41427.A0A182IQ30"/>
<dbReference type="AlphaFoldDB" id="A0A182IQ30"/>
<dbReference type="PANTHER" id="PTHR13321:SF2">
    <property type="entry name" value="MEDIATOR OF RNA POLYMERASE II TRANSCRIPTION SUBUNIT 18"/>
    <property type="match status" value="1"/>
</dbReference>
<keyword evidence="5 10" id="KW-0010">Activator</keyword>
<evidence type="ECO:0000256" key="10">
    <source>
        <dbReference type="RuleBase" id="RU364150"/>
    </source>
</evidence>
<evidence type="ECO:0000256" key="5">
    <source>
        <dbReference type="ARBA" id="ARBA00023159"/>
    </source>
</evidence>